<evidence type="ECO:0000313" key="2">
    <source>
        <dbReference type="Proteomes" id="UP000274601"/>
    </source>
</evidence>
<proteinExistence type="predicted"/>
<dbReference type="EMBL" id="RBWU01000007">
    <property type="protein sequence ID" value="RKS69071.1"/>
    <property type="molecule type" value="Genomic_DNA"/>
</dbReference>
<dbReference type="Proteomes" id="UP000274601">
    <property type="component" value="Unassembled WGS sequence"/>
</dbReference>
<dbReference type="AlphaFoldDB" id="A0A495QBY9"/>
<keyword evidence="2" id="KW-1185">Reference proteome</keyword>
<evidence type="ECO:0000313" key="1">
    <source>
        <dbReference type="EMBL" id="RKS69071.1"/>
    </source>
</evidence>
<gene>
    <name evidence="1" type="ORF">BZB76_6210</name>
</gene>
<comment type="caution">
    <text evidence="1">The sequence shown here is derived from an EMBL/GenBank/DDBJ whole genome shotgun (WGS) entry which is preliminary data.</text>
</comment>
<reference evidence="1 2" key="1">
    <citation type="submission" date="2018-10" db="EMBL/GenBank/DDBJ databases">
        <title>Genomic Encyclopedia of Archaeal and Bacterial Type Strains, Phase II (KMG-II): from individual species to whole genera.</title>
        <authorList>
            <person name="Goeker M."/>
        </authorList>
    </citation>
    <scope>NUCLEOTIDE SEQUENCE [LARGE SCALE GENOMIC DNA]</scope>
    <source>
        <strain evidence="1 2">DSM 43383</strain>
    </source>
</reference>
<protein>
    <submittedName>
        <fullName evidence="1">Uncharacterized protein</fullName>
    </submittedName>
</protein>
<accession>A0A495QBY9</accession>
<sequence>MPGLQCVGTSATMAKGATFAEARMRIAAVASRLFGADVRPDRVIGETLRRATTETDPSPDDLRAAMTAVLEQGPARAYEARTADPLFGWIETTFGLRTEDDRFVRRRPRTLPSAAGDMAAFAHEPGDSTAPFVWDEGRRFAMQAEFDAAYSHLYGVSRDDADYIMDSFGAFRRNDPERFARTKTPISDVYDAMAQAMETGEPYETILDPPRRRAAPSRQVGADGQEMPAALVRVELVQGH</sequence>
<name>A0A495QBY9_9ACTN</name>
<organism evidence="1 2">
    <name type="scientific">Actinomadura pelletieri DSM 43383</name>
    <dbReference type="NCBI Taxonomy" id="1120940"/>
    <lineage>
        <taxon>Bacteria</taxon>
        <taxon>Bacillati</taxon>
        <taxon>Actinomycetota</taxon>
        <taxon>Actinomycetes</taxon>
        <taxon>Streptosporangiales</taxon>
        <taxon>Thermomonosporaceae</taxon>
        <taxon>Actinomadura</taxon>
    </lineage>
</organism>